<accession>A0ABW9J8B7</accession>
<gene>
    <name evidence="1" type="ORF">E6A44_014370</name>
</gene>
<reference evidence="1 2" key="1">
    <citation type="submission" date="2024-12" db="EMBL/GenBank/DDBJ databases">
        <authorList>
            <person name="Hu S."/>
        </authorList>
    </citation>
    <scope>NUCLEOTIDE SEQUENCE [LARGE SCALE GENOMIC DNA]</scope>
    <source>
        <strain evidence="1 2">THG-T11</strain>
    </source>
</reference>
<name>A0ABW9J8B7_9SPHI</name>
<dbReference type="RefSeq" id="WP_138723851.1">
    <property type="nucleotide sequence ID" value="NZ_SSHJ02000007.1"/>
</dbReference>
<organism evidence="1 2">
    <name type="scientific">Pedobacter ureilyticus</name>
    <dbReference type="NCBI Taxonomy" id="1393051"/>
    <lineage>
        <taxon>Bacteria</taxon>
        <taxon>Pseudomonadati</taxon>
        <taxon>Bacteroidota</taxon>
        <taxon>Sphingobacteriia</taxon>
        <taxon>Sphingobacteriales</taxon>
        <taxon>Sphingobacteriaceae</taxon>
        <taxon>Pedobacter</taxon>
    </lineage>
</organism>
<evidence type="ECO:0000313" key="2">
    <source>
        <dbReference type="Proteomes" id="UP001517247"/>
    </source>
</evidence>
<evidence type="ECO:0000313" key="1">
    <source>
        <dbReference type="EMBL" id="MFN0256771.1"/>
    </source>
</evidence>
<keyword evidence="2" id="KW-1185">Reference proteome</keyword>
<proteinExistence type="predicted"/>
<dbReference type="Proteomes" id="UP001517247">
    <property type="component" value="Unassembled WGS sequence"/>
</dbReference>
<protein>
    <submittedName>
        <fullName evidence="1">Uncharacterized protein</fullName>
    </submittedName>
</protein>
<comment type="caution">
    <text evidence="1">The sequence shown here is derived from an EMBL/GenBank/DDBJ whole genome shotgun (WGS) entry which is preliminary data.</text>
</comment>
<sequence>MKFKIFWITLTIFLSTAVVLSIGYHDQVENKNGFNRKLSSLKIDLETVTVLPSNYFYFAGTNQDQIYLKDIKQNKLIGIDKNLKAYKAIDISESLAYHSLPKSKLNIYVSQEKIFINNRRGAVSTIDLQGGNIKTFKNPAIRFDQSFAIRPNELAIRQTLIQDKHLSRSISLINLDTKQISNSYPLEKQIDGYFCTDGLLQIDTISKQSFYMYFYRGSILALDSNLKLGYTIKTIDTIKAAKMQLTDIVKENSIITQKNPPKTVNRNFFLDGNHIYILSALKADNETYSNFRHHQVIDVYQLENRKYLFSFYIPKFKEEKVREIRKLGNQLFVISGTHLLKYSIEGGNKMPHSD</sequence>
<dbReference type="EMBL" id="SSHJ02000007">
    <property type="protein sequence ID" value="MFN0256771.1"/>
    <property type="molecule type" value="Genomic_DNA"/>
</dbReference>